<dbReference type="InterPro" id="IPR008927">
    <property type="entry name" value="6-PGluconate_DH-like_C_sf"/>
</dbReference>
<dbReference type="RefSeq" id="WP_071066291.1">
    <property type="nucleotide sequence ID" value="NZ_MAXA01000251.1"/>
</dbReference>
<feature type="domain" description="3-hydroxyisobutyrate dehydrogenase-like NAD-binding" evidence="2">
    <location>
        <begin position="109"/>
        <end position="223"/>
    </location>
</feature>
<dbReference type="GO" id="GO:0016491">
    <property type="term" value="F:oxidoreductase activity"/>
    <property type="evidence" value="ECO:0007669"/>
    <property type="project" value="InterPro"/>
</dbReference>
<dbReference type="GO" id="GO:0051287">
    <property type="term" value="F:NAD binding"/>
    <property type="evidence" value="ECO:0007669"/>
    <property type="project" value="InterPro"/>
</dbReference>
<organism evidence="3 4">
    <name type="scientific">Parafrankia soli</name>
    <dbReference type="NCBI Taxonomy" id="2599596"/>
    <lineage>
        <taxon>Bacteria</taxon>
        <taxon>Bacillati</taxon>
        <taxon>Actinomycetota</taxon>
        <taxon>Actinomycetes</taxon>
        <taxon>Frankiales</taxon>
        <taxon>Frankiaceae</taxon>
        <taxon>Parafrankia</taxon>
    </lineage>
</organism>
<dbReference type="Pfam" id="PF14833">
    <property type="entry name" value="NAD_binding_11"/>
    <property type="match status" value="1"/>
</dbReference>
<dbReference type="PANTHER" id="PTHR43580">
    <property type="entry name" value="OXIDOREDUCTASE GLYR1-RELATED"/>
    <property type="match status" value="1"/>
</dbReference>
<dbReference type="SUPFAM" id="SSF48179">
    <property type="entry name" value="6-phosphogluconate dehydrogenase C-terminal domain-like"/>
    <property type="match status" value="1"/>
</dbReference>
<dbReference type="InterPro" id="IPR029154">
    <property type="entry name" value="HIBADH-like_NADP-bd"/>
</dbReference>
<dbReference type="Pfam" id="PF03446">
    <property type="entry name" value="NAD_binding_2"/>
    <property type="match status" value="2"/>
</dbReference>
<comment type="caution">
    <text evidence="3">The sequence shown here is derived from an EMBL/GenBank/DDBJ whole genome shotgun (WGS) entry which is preliminary data.</text>
</comment>
<evidence type="ECO:0000259" key="2">
    <source>
        <dbReference type="Pfam" id="PF14833"/>
    </source>
</evidence>
<dbReference type="InterPro" id="IPR002204">
    <property type="entry name" value="3-OH-isobutyrate_DH-rel_CS"/>
</dbReference>
<dbReference type="SUPFAM" id="SSF51735">
    <property type="entry name" value="NAD(P)-binding Rossmann-fold domains"/>
    <property type="match status" value="1"/>
</dbReference>
<feature type="domain" description="6-phosphogluconate dehydrogenase NADP-binding" evidence="1">
    <location>
        <begin position="2"/>
        <end position="50"/>
    </location>
</feature>
<protein>
    <submittedName>
        <fullName evidence="3">NADPH oxidoreductase</fullName>
    </submittedName>
</protein>
<keyword evidence="4" id="KW-1185">Reference proteome</keyword>
<reference evidence="4" key="1">
    <citation type="submission" date="2016-07" db="EMBL/GenBank/DDBJ databases">
        <title>Frankia sp. NRRL B-16219 Genome sequencing.</title>
        <authorList>
            <person name="Ghodhbane-Gtari F."/>
            <person name="Swanson E."/>
            <person name="Gueddou A."/>
            <person name="Louati M."/>
            <person name="Nouioui I."/>
            <person name="Hezbri K."/>
            <person name="Abebe-Akele F."/>
            <person name="Simpson S."/>
            <person name="Morris K."/>
            <person name="Thomas K."/>
            <person name="Gtari M."/>
            <person name="Tisa L.S."/>
        </authorList>
    </citation>
    <scope>NUCLEOTIDE SEQUENCE [LARGE SCALE GENOMIC DNA]</scope>
    <source>
        <strain evidence="4">NRRL B-16219</strain>
    </source>
</reference>
<dbReference type="InterPro" id="IPR036291">
    <property type="entry name" value="NAD(P)-bd_dom_sf"/>
</dbReference>
<evidence type="ECO:0000313" key="4">
    <source>
        <dbReference type="Proteomes" id="UP000179769"/>
    </source>
</evidence>
<dbReference type="OrthoDB" id="3185659at2"/>
<dbReference type="InterPro" id="IPR006115">
    <property type="entry name" value="6PGDH_NADP-bd"/>
</dbReference>
<name>A0A1S1PKG8_9ACTN</name>
<dbReference type="EMBL" id="MAXA01000251">
    <property type="protein sequence ID" value="OHV21599.1"/>
    <property type="molecule type" value="Genomic_DNA"/>
</dbReference>
<dbReference type="PANTHER" id="PTHR43580:SF2">
    <property type="entry name" value="CYTOKINE-LIKE NUCLEAR FACTOR N-PAC"/>
    <property type="match status" value="1"/>
</dbReference>
<gene>
    <name evidence="3" type="ORF">BBK14_26150</name>
</gene>
<dbReference type="InterPro" id="IPR013328">
    <property type="entry name" value="6PGD_dom2"/>
</dbReference>
<dbReference type="GO" id="GO:0050661">
    <property type="term" value="F:NADP binding"/>
    <property type="evidence" value="ECO:0007669"/>
    <property type="project" value="InterPro"/>
</dbReference>
<evidence type="ECO:0000313" key="3">
    <source>
        <dbReference type="EMBL" id="OHV21599.1"/>
    </source>
</evidence>
<dbReference type="Gene3D" id="3.40.50.720">
    <property type="entry name" value="NAD(P)-binding Rossmann-like Domain"/>
    <property type="match status" value="2"/>
</dbReference>
<dbReference type="AlphaFoldDB" id="A0A1S1PKG8"/>
<dbReference type="Proteomes" id="UP000179769">
    <property type="component" value="Unassembled WGS sequence"/>
</dbReference>
<dbReference type="PROSITE" id="PS00895">
    <property type="entry name" value="3_HYDROXYISOBUT_DH"/>
    <property type="match status" value="1"/>
</dbReference>
<dbReference type="GO" id="GO:0016054">
    <property type="term" value="P:organic acid catabolic process"/>
    <property type="evidence" value="ECO:0007669"/>
    <property type="project" value="UniProtKB-ARBA"/>
</dbReference>
<accession>A0A1S1PKG8</accession>
<dbReference type="Gene3D" id="1.10.1040.10">
    <property type="entry name" value="N-(1-d-carboxylethyl)-l-norvaline Dehydrogenase, domain 2"/>
    <property type="match status" value="1"/>
</dbReference>
<evidence type="ECO:0000259" key="1">
    <source>
        <dbReference type="Pfam" id="PF03446"/>
    </source>
</evidence>
<feature type="domain" description="6-phosphogluconate dehydrogenase NADP-binding" evidence="1">
    <location>
        <begin position="51"/>
        <end position="98"/>
    </location>
</feature>
<dbReference type="InterPro" id="IPR051265">
    <property type="entry name" value="HIBADH-related_NP60_sf"/>
</dbReference>
<sequence length="231" mass="23381">MKVAFLGLGRMGVRMAHHILAAGHELAVWNRTPGRAGELTARGASEQGSVALAAGLRYLDAPVIGTIGPAEAGTLRVLVGAADADLAAARGILETFGDPGRIDHVGPVGAASALKTVFNLGLAEATAAAAEVLRYGTELGVDRSLLLSELAAGPLGFIVEYKRAMLESGDYSTPAFTVAGLAKDVRLATESVAGRLPIAEATLALTAAATRAGHAEHDFAALAAADVPDPA</sequence>
<proteinExistence type="predicted"/>